<proteinExistence type="predicted"/>
<evidence type="ECO:0000313" key="3">
    <source>
        <dbReference type="Proteomes" id="UP000053328"/>
    </source>
</evidence>
<reference evidence="2 3" key="1">
    <citation type="submission" date="2015-01" db="EMBL/GenBank/DDBJ databases">
        <title>The Genome Sequence of Exophiala spinifera CBS89968.</title>
        <authorList>
            <consortium name="The Broad Institute Genomics Platform"/>
            <person name="Cuomo C."/>
            <person name="de Hoog S."/>
            <person name="Gorbushina A."/>
            <person name="Stielow B."/>
            <person name="Teixiera M."/>
            <person name="Abouelleil A."/>
            <person name="Chapman S.B."/>
            <person name="Priest M."/>
            <person name="Young S.K."/>
            <person name="Wortman J."/>
            <person name="Nusbaum C."/>
            <person name="Birren B."/>
        </authorList>
    </citation>
    <scope>NUCLEOTIDE SEQUENCE [LARGE SCALE GENOMIC DNA]</scope>
    <source>
        <strain evidence="2 3">CBS 89968</strain>
    </source>
</reference>
<feature type="compositionally biased region" description="Pro residues" evidence="1">
    <location>
        <begin position="26"/>
        <end position="38"/>
    </location>
</feature>
<dbReference type="HOGENOM" id="CLU_531034_0_0_1"/>
<dbReference type="RefSeq" id="XP_016240709.1">
    <property type="nucleotide sequence ID" value="XM_016375433.1"/>
</dbReference>
<protein>
    <submittedName>
        <fullName evidence="2">Uncharacterized protein</fullName>
    </submittedName>
</protein>
<organism evidence="2 3">
    <name type="scientific">Exophiala spinifera</name>
    <dbReference type="NCBI Taxonomy" id="91928"/>
    <lineage>
        <taxon>Eukaryota</taxon>
        <taxon>Fungi</taxon>
        <taxon>Dikarya</taxon>
        <taxon>Ascomycota</taxon>
        <taxon>Pezizomycotina</taxon>
        <taxon>Eurotiomycetes</taxon>
        <taxon>Chaetothyriomycetidae</taxon>
        <taxon>Chaetothyriales</taxon>
        <taxon>Herpotrichiellaceae</taxon>
        <taxon>Exophiala</taxon>
    </lineage>
</organism>
<dbReference type="Proteomes" id="UP000053328">
    <property type="component" value="Unassembled WGS sequence"/>
</dbReference>
<dbReference type="GeneID" id="27328151"/>
<accession>A0A0D2BNM2</accession>
<keyword evidence="3" id="KW-1185">Reference proteome</keyword>
<name>A0A0D2BNM2_9EURO</name>
<feature type="region of interest" description="Disordered" evidence="1">
    <location>
        <begin position="21"/>
        <end position="51"/>
    </location>
</feature>
<sequence length="513" mass="59777">MDRIAQIIHRRMLERQRAKEARQWKLPPPLSPQIPQIPTPGDSLPTENQGRPALLDLPFEIRRIILRHLLSMEEVRTVTRRPIADFFQHSLHDVKYDMETAILRTCKQLSWEGKVVLCENNFVAVPNFRLRAGRVPMWKLPQSLSSKIKPVLTVKSTDFREKLGSDSLISILDFRHYCDSLLLTADVYGSSEFSFRLELNLGLAQKLWGFPDERSFLDYMSTCIISIGPRVKNVRMGDFDLSCSRNVSGTHPRPPELTNLEQKVWDILREGRLPTSSQRVRAAFKEAERLFENQHLSQAREQYLLVKDMIISTQVDSLPRYVDDRAKFLADDPAISWCLFRVATIKTDLERRGFDSTCDHTELIEARSLTELARKWSSPEPPPSAEWLEYSVRLWFREAELFAMQIPPPFESDVIKRLCQVVLFLIPAHVRTMSRKDWMSWVHVSVHGDDASNWLPWDPSEHMYDRFNYRIGGAESLEGKFDRARDLISRKYGDEATWEHYKAIWRALILSRI</sequence>
<dbReference type="EMBL" id="KN847492">
    <property type="protein sequence ID" value="KIW20493.1"/>
    <property type="molecule type" value="Genomic_DNA"/>
</dbReference>
<dbReference type="VEuPathDB" id="FungiDB:PV08_01068"/>
<dbReference type="OrthoDB" id="62952at2759"/>
<evidence type="ECO:0000313" key="2">
    <source>
        <dbReference type="EMBL" id="KIW20493.1"/>
    </source>
</evidence>
<dbReference type="AlphaFoldDB" id="A0A0D2BNM2"/>
<evidence type="ECO:0000256" key="1">
    <source>
        <dbReference type="SAM" id="MobiDB-lite"/>
    </source>
</evidence>
<gene>
    <name evidence="2" type="ORF">PV08_01068</name>
</gene>